<evidence type="ECO:0000256" key="1">
    <source>
        <dbReference type="ARBA" id="ARBA00022737"/>
    </source>
</evidence>
<evidence type="ECO:0000313" key="8">
    <source>
        <dbReference type="Proteomes" id="UP001152759"/>
    </source>
</evidence>
<feature type="domain" description="RRM" evidence="6">
    <location>
        <begin position="125"/>
        <end position="197"/>
    </location>
</feature>
<dbReference type="CDD" id="cd12945">
    <property type="entry name" value="NOPS_NONA_like"/>
    <property type="match status" value="1"/>
</dbReference>
<dbReference type="InterPro" id="IPR035979">
    <property type="entry name" value="RBD_domain_sf"/>
</dbReference>
<dbReference type="FunFam" id="3.30.70.330:FF:000043">
    <property type="entry name" value="paraspeckle component 1 isoform X1"/>
    <property type="match status" value="1"/>
</dbReference>
<keyword evidence="1" id="KW-0677">Repeat</keyword>
<dbReference type="SMART" id="SM00360">
    <property type="entry name" value="RRM"/>
    <property type="match status" value="2"/>
</dbReference>
<dbReference type="Pfam" id="PF00076">
    <property type="entry name" value="RRM_1"/>
    <property type="match status" value="2"/>
</dbReference>
<feature type="compositionally biased region" description="Gly residues" evidence="5">
    <location>
        <begin position="451"/>
        <end position="467"/>
    </location>
</feature>
<dbReference type="Gene3D" id="6.10.250.1170">
    <property type="match status" value="1"/>
</dbReference>
<keyword evidence="4" id="KW-0175">Coiled coil</keyword>
<feature type="compositionally biased region" description="Gly residues" evidence="5">
    <location>
        <begin position="77"/>
        <end position="88"/>
    </location>
</feature>
<evidence type="ECO:0000256" key="4">
    <source>
        <dbReference type="SAM" id="Coils"/>
    </source>
</evidence>
<evidence type="ECO:0000256" key="5">
    <source>
        <dbReference type="SAM" id="MobiDB-lite"/>
    </source>
</evidence>
<dbReference type="InterPro" id="IPR000504">
    <property type="entry name" value="RRM_dom"/>
</dbReference>
<evidence type="ECO:0000259" key="6">
    <source>
        <dbReference type="PROSITE" id="PS50102"/>
    </source>
</evidence>
<dbReference type="GO" id="GO:0003723">
    <property type="term" value="F:RNA binding"/>
    <property type="evidence" value="ECO:0007669"/>
    <property type="project" value="UniProtKB-UniRule"/>
</dbReference>
<dbReference type="InterPro" id="IPR012677">
    <property type="entry name" value="Nucleotide-bd_a/b_plait_sf"/>
</dbReference>
<proteinExistence type="predicted"/>
<dbReference type="Proteomes" id="UP001152759">
    <property type="component" value="Chromosome 5"/>
</dbReference>
<protein>
    <recommendedName>
        <fullName evidence="6">RRM domain-containing protein</fullName>
    </recommendedName>
</protein>
<dbReference type="InterPro" id="IPR012975">
    <property type="entry name" value="NOPS"/>
</dbReference>
<reference evidence="7" key="1">
    <citation type="submission" date="2021-12" db="EMBL/GenBank/DDBJ databases">
        <authorList>
            <person name="King R."/>
        </authorList>
    </citation>
    <scope>NUCLEOTIDE SEQUENCE</scope>
</reference>
<dbReference type="OrthoDB" id="10067824at2759"/>
<dbReference type="Pfam" id="PF08075">
    <property type="entry name" value="NOPS"/>
    <property type="match status" value="1"/>
</dbReference>
<dbReference type="SUPFAM" id="SSF54928">
    <property type="entry name" value="RNA-binding domain, RBD"/>
    <property type="match status" value="1"/>
</dbReference>
<dbReference type="KEGG" id="btab:109039851"/>
<keyword evidence="2 3" id="KW-0694">RNA-binding</keyword>
<dbReference type="EMBL" id="OU963866">
    <property type="protein sequence ID" value="CAH0391032.1"/>
    <property type="molecule type" value="Genomic_DNA"/>
</dbReference>
<evidence type="ECO:0000256" key="2">
    <source>
        <dbReference type="ARBA" id="ARBA00022884"/>
    </source>
</evidence>
<feature type="domain" description="RRM" evidence="6">
    <location>
        <begin position="199"/>
        <end position="280"/>
    </location>
</feature>
<dbReference type="Gene3D" id="3.30.70.330">
    <property type="match status" value="2"/>
</dbReference>
<dbReference type="PANTHER" id="PTHR23189">
    <property type="entry name" value="RNA RECOGNITION MOTIF-CONTAINING"/>
    <property type="match status" value="1"/>
</dbReference>
<accession>A0A9P0AGH0</accession>
<organism evidence="7 8">
    <name type="scientific">Bemisia tabaci</name>
    <name type="common">Sweetpotato whitefly</name>
    <name type="synonym">Aleurodes tabaci</name>
    <dbReference type="NCBI Taxonomy" id="7038"/>
    <lineage>
        <taxon>Eukaryota</taxon>
        <taxon>Metazoa</taxon>
        <taxon>Ecdysozoa</taxon>
        <taxon>Arthropoda</taxon>
        <taxon>Hexapoda</taxon>
        <taxon>Insecta</taxon>
        <taxon>Pterygota</taxon>
        <taxon>Neoptera</taxon>
        <taxon>Paraneoptera</taxon>
        <taxon>Hemiptera</taxon>
        <taxon>Sternorrhyncha</taxon>
        <taxon>Aleyrodoidea</taxon>
        <taxon>Aleyrodidae</taxon>
        <taxon>Aleyrodinae</taxon>
        <taxon>Bemisia</taxon>
    </lineage>
</organism>
<dbReference type="AlphaFoldDB" id="A0A9P0AGH0"/>
<sequence>MANVKVENMNTSGGDLNKSGGRGGGPGNQKFNNAGFGGGKGRSRGGGKADGRNFNNKGPGGPGGPEGNEQRGERGGRGGGRGGRGGPSGERFAEDRIMDKLRSISGPTIDLPPQQEKDKKFGGNCRLYVGNAGTNFTDKDLVEMFKPYGETSEPFYSAEKNFGFIKMDFRSNAERAKRELDGQMRKGKPLKVRFAPPGTILKVKNLSDQVSNELLELAFSVFGEVDRAVVISDERGNSTGEGIVEFSRKPGATAALRKCSEGCFFITNDLRPVIVEPYEPIDDSDGLPDKNLNRRNPAFIKARESGPRFAKPGSFEYEYGTRWKNLYELFTQKVETLKREMKVEEEKLSAQMEYARYEHETELLREQLRQREEDRERQKMTWEMKSRQVDELRLREEELSMRMLTPEDEMRMRSLEAPGYPQDQKPFVEAFDSPRGFPPGNRFDAADGPVPRGGGPRGEGGRGGGGRWAPADRRGPGPGGPGPDDFQNKRRRY</sequence>
<name>A0A9P0AGH0_BEMTA</name>
<feature type="compositionally biased region" description="Gly residues" evidence="5">
    <location>
        <begin position="35"/>
        <end position="48"/>
    </location>
</feature>
<keyword evidence="8" id="KW-1185">Reference proteome</keyword>
<feature type="coiled-coil region" evidence="4">
    <location>
        <begin position="327"/>
        <end position="374"/>
    </location>
</feature>
<feature type="region of interest" description="Disordered" evidence="5">
    <location>
        <begin position="417"/>
        <end position="493"/>
    </location>
</feature>
<gene>
    <name evidence="7" type="ORF">BEMITA_LOCUS9693</name>
</gene>
<evidence type="ECO:0000256" key="3">
    <source>
        <dbReference type="PROSITE-ProRule" id="PRU00176"/>
    </source>
</evidence>
<feature type="region of interest" description="Disordered" evidence="5">
    <location>
        <begin position="1"/>
        <end position="92"/>
    </location>
</feature>
<evidence type="ECO:0000313" key="7">
    <source>
        <dbReference type="EMBL" id="CAH0391032.1"/>
    </source>
</evidence>
<dbReference type="PROSITE" id="PS50102">
    <property type="entry name" value="RRM"/>
    <property type="match status" value="2"/>
</dbReference>